<dbReference type="AlphaFoldDB" id="A0A9P7RTR5"/>
<sequence length="199" mass="22895">MLHPTQCRSSVEKQSTPDRFEYSMRLFRARMPDGTVVIVKFTPTYNVAAHQLLEAEGLAPKLFYHTRIAGGWLMVVMEYLDKAQNAYTYLCNSRTLSLPQSVYLDIQKALEKLHEKKIVFGDLRVQNILVQEDGGCMNQIRTYLVDFDWCGVEGEARYPILMSQLQVYQDAGMLAYGKMSMEHDRELLKVLKELCDPAD</sequence>
<dbReference type="Gene3D" id="1.10.510.10">
    <property type="entry name" value="Transferase(Phosphotransferase) domain 1"/>
    <property type="match status" value="1"/>
</dbReference>
<dbReference type="RefSeq" id="XP_043005531.1">
    <property type="nucleotide sequence ID" value="XM_043155749.1"/>
</dbReference>
<name>A0A9P7RTR5_9AGAR</name>
<evidence type="ECO:0000313" key="2">
    <source>
        <dbReference type="EMBL" id="KAG7089061.1"/>
    </source>
</evidence>
<dbReference type="Proteomes" id="UP001049176">
    <property type="component" value="Chromosome 7"/>
</dbReference>
<dbReference type="PROSITE" id="PS50011">
    <property type="entry name" value="PROTEIN_KINASE_DOM"/>
    <property type="match status" value="1"/>
</dbReference>
<feature type="domain" description="Protein kinase" evidence="1">
    <location>
        <begin position="1"/>
        <end position="199"/>
    </location>
</feature>
<dbReference type="SUPFAM" id="SSF56112">
    <property type="entry name" value="Protein kinase-like (PK-like)"/>
    <property type="match status" value="1"/>
</dbReference>
<dbReference type="EMBL" id="CM032187">
    <property type="protein sequence ID" value="KAG7089061.1"/>
    <property type="molecule type" value="Genomic_DNA"/>
</dbReference>
<comment type="caution">
    <text evidence="2">The sequence shown here is derived from an EMBL/GenBank/DDBJ whole genome shotgun (WGS) entry which is preliminary data.</text>
</comment>
<reference evidence="2" key="1">
    <citation type="journal article" date="2021" name="Genome Biol. Evol.">
        <title>The assembled and annotated genome of the fairy-ring fungus Marasmius oreades.</title>
        <authorList>
            <person name="Hiltunen M."/>
            <person name="Ament-Velasquez S.L."/>
            <person name="Johannesson H."/>
        </authorList>
    </citation>
    <scope>NUCLEOTIDE SEQUENCE</scope>
    <source>
        <strain evidence="2">03SP1</strain>
    </source>
</reference>
<proteinExistence type="predicted"/>
<gene>
    <name evidence="2" type="ORF">E1B28_010771</name>
</gene>
<evidence type="ECO:0000259" key="1">
    <source>
        <dbReference type="PROSITE" id="PS50011"/>
    </source>
</evidence>
<protein>
    <recommendedName>
        <fullName evidence="1">Protein kinase domain-containing protein</fullName>
    </recommendedName>
</protein>
<keyword evidence="3" id="KW-1185">Reference proteome</keyword>
<dbReference type="Pfam" id="PF06293">
    <property type="entry name" value="Kdo"/>
    <property type="match status" value="1"/>
</dbReference>
<dbReference type="GO" id="GO:0004672">
    <property type="term" value="F:protein kinase activity"/>
    <property type="evidence" value="ECO:0007669"/>
    <property type="project" value="InterPro"/>
</dbReference>
<dbReference type="KEGG" id="more:E1B28_010771"/>
<dbReference type="OrthoDB" id="3041868at2759"/>
<organism evidence="2 3">
    <name type="scientific">Marasmius oreades</name>
    <name type="common">fairy-ring Marasmius</name>
    <dbReference type="NCBI Taxonomy" id="181124"/>
    <lineage>
        <taxon>Eukaryota</taxon>
        <taxon>Fungi</taxon>
        <taxon>Dikarya</taxon>
        <taxon>Basidiomycota</taxon>
        <taxon>Agaricomycotina</taxon>
        <taxon>Agaricomycetes</taxon>
        <taxon>Agaricomycetidae</taxon>
        <taxon>Agaricales</taxon>
        <taxon>Marasmiineae</taxon>
        <taxon>Marasmiaceae</taxon>
        <taxon>Marasmius</taxon>
    </lineage>
</organism>
<dbReference type="InterPro" id="IPR000719">
    <property type="entry name" value="Prot_kinase_dom"/>
</dbReference>
<evidence type="ECO:0000313" key="3">
    <source>
        <dbReference type="Proteomes" id="UP001049176"/>
    </source>
</evidence>
<accession>A0A9P7RTR5</accession>
<dbReference type="GeneID" id="66079846"/>
<dbReference type="GO" id="GO:0005524">
    <property type="term" value="F:ATP binding"/>
    <property type="evidence" value="ECO:0007669"/>
    <property type="project" value="InterPro"/>
</dbReference>
<dbReference type="InterPro" id="IPR011009">
    <property type="entry name" value="Kinase-like_dom_sf"/>
</dbReference>